<dbReference type="Proteomes" id="UP000054166">
    <property type="component" value="Unassembled WGS sequence"/>
</dbReference>
<accession>A0A0C3EI27</accession>
<dbReference type="OrthoDB" id="2143434at2759"/>
<dbReference type="PANTHER" id="PTHR34825:SF1">
    <property type="entry name" value="AAA-ATPASE-LIKE DOMAIN-CONTAINING PROTEIN"/>
    <property type="match status" value="1"/>
</dbReference>
<dbReference type="EMBL" id="KN833143">
    <property type="protein sequence ID" value="KIM72295.1"/>
    <property type="molecule type" value="Genomic_DNA"/>
</dbReference>
<protein>
    <recommendedName>
        <fullName evidence="1">AAA-ATPase-like domain-containing protein</fullName>
    </recommendedName>
</protein>
<dbReference type="InterPro" id="IPR018631">
    <property type="entry name" value="AAA-ATPase-like_dom"/>
</dbReference>
<proteinExistence type="predicted"/>
<dbReference type="Pfam" id="PF09820">
    <property type="entry name" value="AAA-ATPase_like"/>
    <property type="match status" value="1"/>
</dbReference>
<gene>
    <name evidence="2" type="ORF">PILCRDRAFT_93520</name>
</gene>
<evidence type="ECO:0000313" key="2">
    <source>
        <dbReference type="EMBL" id="KIM72295.1"/>
    </source>
</evidence>
<feature type="domain" description="AAA-ATPase-like" evidence="1">
    <location>
        <begin position="20"/>
        <end position="94"/>
    </location>
</feature>
<reference evidence="3" key="2">
    <citation type="submission" date="2015-01" db="EMBL/GenBank/DDBJ databases">
        <title>Evolutionary Origins and Diversification of the Mycorrhizal Mutualists.</title>
        <authorList>
            <consortium name="DOE Joint Genome Institute"/>
            <consortium name="Mycorrhizal Genomics Consortium"/>
            <person name="Kohler A."/>
            <person name="Kuo A."/>
            <person name="Nagy L.G."/>
            <person name="Floudas D."/>
            <person name="Copeland A."/>
            <person name="Barry K.W."/>
            <person name="Cichocki N."/>
            <person name="Veneault-Fourrey C."/>
            <person name="LaButti K."/>
            <person name="Lindquist E.A."/>
            <person name="Lipzen A."/>
            <person name="Lundell T."/>
            <person name="Morin E."/>
            <person name="Murat C."/>
            <person name="Riley R."/>
            <person name="Ohm R."/>
            <person name="Sun H."/>
            <person name="Tunlid A."/>
            <person name="Henrissat B."/>
            <person name="Grigoriev I.V."/>
            <person name="Hibbett D.S."/>
            <person name="Martin F."/>
        </authorList>
    </citation>
    <scope>NUCLEOTIDE SEQUENCE [LARGE SCALE GENOMIC DNA]</scope>
    <source>
        <strain evidence="3">F 1598</strain>
    </source>
</reference>
<sequence length="283" mass="32327">MGNTFCAELREPRALQAMRSNALNILSWELQRVYQKPVVVLIDEYDSPMYSAIDHGYATLANNFFAIVFSSLLKNNDAVYASMMVGICRIAKSSWLSSLNHLKIFPMHAEDDRYAKLFLFTKKEVEILCESHGQLSIELLRPHYNGYAATCDSGLVKLYNPFSVVSALEVNKISNFWVKTGWYSPLSENLWCTSAGFRDNLDLLLMQKSVKLVVDEHVNFLSYDTISDSGLWGLLYYTGYLTIESVEDHSMSEYTFRIPNGEVTSEWHRWVMKYLVANGVTSL</sequence>
<dbReference type="InParanoid" id="A0A0C3EI27"/>
<name>A0A0C3EI27_PILCF</name>
<evidence type="ECO:0000313" key="3">
    <source>
        <dbReference type="Proteomes" id="UP000054166"/>
    </source>
</evidence>
<keyword evidence="3" id="KW-1185">Reference proteome</keyword>
<dbReference type="HOGENOM" id="CLU_983905_0_0_1"/>
<dbReference type="PANTHER" id="PTHR34825">
    <property type="entry name" value="CONSERVED PROTEIN, WITH A WEAK D-GALACTARATE DEHYDRATASE/ALTRONATE HYDROLASE DOMAIN"/>
    <property type="match status" value="1"/>
</dbReference>
<dbReference type="AlphaFoldDB" id="A0A0C3EI27"/>
<organism evidence="2 3">
    <name type="scientific">Piloderma croceum (strain F 1598)</name>
    <dbReference type="NCBI Taxonomy" id="765440"/>
    <lineage>
        <taxon>Eukaryota</taxon>
        <taxon>Fungi</taxon>
        <taxon>Dikarya</taxon>
        <taxon>Basidiomycota</taxon>
        <taxon>Agaricomycotina</taxon>
        <taxon>Agaricomycetes</taxon>
        <taxon>Agaricomycetidae</taxon>
        <taxon>Atheliales</taxon>
        <taxon>Atheliaceae</taxon>
        <taxon>Piloderma</taxon>
    </lineage>
</organism>
<reference evidence="2 3" key="1">
    <citation type="submission" date="2014-04" db="EMBL/GenBank/DDBJ databases">
        <authorList>
            <consortium name="DOE Joint Genome Institute"/>
            <person name="Kuo A."/>
            <person name="Tarkka M."/>
            <person name="Buscot F."/>
            <person name="Kohler A."/>
            <person name="Nagy L.G."/>
            <person name="Floudas D."/>
            <person name="Copeland A."/>
            <person name="Barry K.W."/>
            <person name="Cichocki N."/>
            <person name="Veneault-Fourrey C."/>
            <person name="LaButti K."/>
            <person name="Lindquist E.A."/>
            <person name="Lipzen A."/>
            <person name="Lundell T."/>
            <person name="Morin E."/>
            <person name="Murat C."/>
            <person name="Sun H."/>
            <person name="Tunlid A."/>
            <person name="Henrissat B."/>
            <person name="Grigoriev I.V."/>
            <person name="Hibbett D.S."/>
            <person name="Martin F."/>
            <person name="Nordberg H.P."/>
            <person name="Cantor M.N."/>
            <person name="Hua S.X."/>
        </authorList>
    </citation>
    <scope>NUCLEOTIDE SEQUENCE [LARGE SCALE GENOMIC DNA]</scope>
    <source>
        <strain evidence="2 3">F 1598</strain>
    </source>
</reference>
<dbReference type="STRING" id="765440.A0A0C3EI27"/>
<evidence type="ECO:0000259" key="1">
    <source>
        <dbReference type="Pfam" id="PF09820"/>
    </source>
</evidence>